<dbReference type="InterPro" id="IPR047037">
    <property type="entry name" value="Secretin_7TM"/>
</dbReference>
<feature type="transmembrane region" description="Helical" evidence="15">
    <location>
        <begin position="307"/>
        <end position="331"/>
    </location>
</feature>
<dbReference type="PANTHER" id="PTHR45620:SF13">
    <property type="entry name" value="SECRETIN RECEPTOR"/>
    <property type="match status" value="1"/>
</dbReference>
<evidence type="ECO:0000256" key="2">
    <source>
        <dbReference type="ARBA" id="ARBA00005314"/>
    </source>
</evidence>
<keyword evidence="9 15" id="KW-0472">Membrane</keyword>
<evidence type="ECO:0000256" key="13">
    <source>
        <dbReference type="ARBA" id="ARBA00023224"/>
    </source>
</evidence>
<feature type="signal peptide" evidence="16">
    <location>
        <begin position="1"/>
        <end position="37"/>
    </location>
</feature>
<dbReference type="InterPro" id="IPR000832">
    <property type="entry name" value="GPCR_2_secretin-like"/>
</dbReference>
<dbReference type="FunFam" id="4.10.1240.10:FF:000018">
    <property type="entry name" value="Secretin receptor"/>
    <property type="match status" value="1"/>
</dbReference>
<evidence type="ECO:0000256" key="14">
    <source>
        <dbReference type="ARBA" id="ARBA00074256"/>
    </source>
</evidence>
<dbReference type="Pfam" id="PF00002">
    <property type="entry name" value="7tm_2"/>
    <property type="match status" value="1"/>
</dbReference>
<dbReference type="PANTHER" id="PTHR45620">
    <property type="entry name" value="PDF RECEPTOR-LIKE PROTEIN-RELATED"/>
    <property type="match status" value="1"/>
</dbReference>
<evidence type="ECO:0000256" key="4">
    <source>
        <dbReference type="ARBA" id="ARBA00022553"/>
    </source>
</evidence>
<comment type="subcellular location">
    <subcellularLocation>
        <location evidence="1">Basolateral cell membrane</location>
        <topology evidence="1">Multi-pass membrane protein</topology>
    </subcellularLocation>
</comment>
<keyword evidence="3" id="KW-1003">Cell membrane</keyword>
<keyword evidence="11" id="KW-0675">Receptor</keyword>
<feature type="domain" description="G-protein coupled receptors family 2 profile 1" evidence="17">
    <location>
        <begin position="54"/>
        <end position="137"/>
    </location>
</feature>
<dbReference type="PRINTS" id="PR00249">
    <property type="entry name" value="GPCRSECRETIN"/>
</dbReference>
<dbReference type="InterPro" id="IPR050332">
    <property type="entry name" value="GPCR_2"/>
</dbReference>
<dbReference type="SUPFAM" id="SSF81321">
    <property type="entry name" value="Family A G protein-coupled receptor-like"/>
    <property type="match status" value="1"/>
</dbReference>
<keyword evidence="12" id="KW-0325">Glycoprotein</keyword>
<evidence type="ECO:0000256" key="9">
    <source>
        <dbReference type="ARBA" id="ARBA00023136"/>
    </source>
</evidence>
<reference evidence="19" key="1">
    <citation type="submission" date="2025-05" db="UniProtKB">
        <authorList>
            <consortium name="Ensembl"/>
        </authorList>
    </citation>
    <scope>IDENTIFICATION</scope>
</reference>
<dbReference type="PROSITE" id="PS50227">
    <property type="entry name" value="G_PROTEIN_RECEP_F2_3"/>
    <property type="match status" value="1"/>
</dbReference>
<dbReference type="Gene3D" id="1.20.1070.10">
    <property type="entry name" value="Rhodopsin 7-helix transmembrane proteins"/>
    <property type="match status" value="1"/>
</dbReference>
<sequence>MRAGWQPSGRRGSARGTMRLRLSPLLLLTCAAHTVGALPRLCDVLQVLREEREQCLQELSKERTGNLGMEQPAPGCEGLWDNMSCWPSSAPGQTVEVECPRFLWMLVGRNGSMFRNCTQDGWSETFPRPDLACGVNVNDSLSNEKRYQYLLKLKVMYTVGYSSSLVMLLVALSILCAFRRLHCTRNYIHMHLFVSFILRALSNFIKDAVLFSSDDAAHCDAHRVGCKLVMVFFQYCIMANYSWLLVEGLYLHTLLVISFFSERKCLQGFVALGWGSPAIFVASWAITRHFLEDVGCWDINANASIWWLIRGPVILSILINFILFINILRILMRKLRTQEARGNEANHYKRLAKSTLLLIPLFGIHYIIFAFSPEDALEIQLFFELALGSFQGLVVAVLYCFLNGEVSVPGLP</sequence>
<keyword evidence="13" id="KW-0807">Transducer</keyword>
<dbReference type="Ensembl" id="ENSSSCT00060019671.1">
    <property type="protein sequence ID" value="ENSSSCP00060007987.1"/>
    <property type="gene ID" value="ENSSSCG00060014802.1"/>
</dbReference>
<keyword evidence="10" id="KW-1015">Disulfide bond</keyword>
<feature type="transmembrane region" description="Helical" evidence="15">
    <location>
        <begin position="155"/>
        <end position="175"/>
    </location>
</feature>
<keyword evidence="7 15" id="KW-1133">Transmembrane helix</keyword>
<organism evidence="19 20">
    <name type="scientific">Sus scrofa</name>
    <name type="common">Pig</name>
    <dbReference type="NCBI Taxonomy" id="9823"/>
    <lineage>
        <taxon>Eukaryota</taxon>
        <taxon>Metazoa</taxon>
        <taxon>Chordata</taxon>
        <taxon>Craniata</taxon>
        <taxon>Vertebrata</taxon>
        <taxon>Euteleostomi</taxon>
        <taxon>Mammalia</taxon>
        <taxon>Eutheria</taxon>
        <taxon>Laurasiatheria</taxon>
        <taxon>Artiodactyla</taxon>
        <taxon>Suina</taxon>
        <taxon>Suidae</taxon>
        <taxon>Sus</taxon>
    </lineage>
</organism>
<dbReference type="Proteomes" id="UP000694723">
    <property type="component" value="Unplaced"/>
</dbReference>
<dbReference type="SMART" id="SM00008">
    <property type="entry name" value="HormR"/>
    <property type="match status" value="1"/>
</dbReference>
<feature type="transmembrane region" description="Helical" evidence="15">
    <location>
        <begin position="351"/>
        <end position="369"/>
    </location>
</feature>
<dbReference type="AlphaFoldDB" id="A0A8D0MAY1"/>
<dbReference type="FunFam" id="1.20.1070.10:FF:000032">
    <property type="entry name" value="Vasoactive intestinal polypeptide receptor 1"/>
    <property type="match status" value="1"/>
</dbReference>
<dbReference type="GO" id="GO:0016323">
    <property type="term" value="C:basolateral plasma membrane"/>
    <property type="evidence" value="ECO:0007669"/>
    <property type="project" value="UniProtKB-SubCell"/>
</dbReference>
<dbReference type="Gene3D" id="4.10.1240.10">
    <property type="entry name" value="GPCR, family 2, extracellular hormone receptor domain"/>
    <property type="match status" value="1"/>
</dbReference>
<dbReference type="InterPro" id="IPR036445">
    <property type="entry name" value="GPCR_2_extracell_dom_sf"/>
</dbReference>
<evidence type="ECO:0000256" key="10">
    <source>
        <dbReference type="ARBA" id="ARBA00023157"/>
    </source>
</evidence>
<evidence type="ECO:0000313" key="19">
    <source>
        <dbReference type="Ensembl" id="ENSSSCP00015000726.1"/>
    </source>
</evidence>
<dbReference type="PRINTS" id="PR00490">
    <property type="entry name" value="SECRETINR"/>
</dbReference>
<keyword evidence="6 16" id="KW-0732">Signal</keyword>
<dbReference type="GO" id="GO:0007166">
    <property type="term" value="P:cell surface receptor signaling pathway"/>
    <property type="evidence" value="ECO:0007669"/>
    <property type="project" value="InterPro"/>
</dbReference>
<dbReference type="Ensembl" id="ENSSSCT00015002300.1">
    <property type="protein sequence ID" value="ENSSSCP00015000726.1"/>
    <property type="gene ID" value="ENSSSCG00015001819.1"/>
</dbReference>
<dbReference type="InterPro" id="IPR017983">
    <property type="entry name" value="GPCR_2_secretin-like_CS"/>
</dbReference>
<dbReference type="PROSITE" id="PS00649">
    <property type="entry name" value="G_PROTEIN_RECEP_F2_1"/>
    <property type="match status" value="1"/>
</dbReference>
<dbReference type="InterPro" id="IPR002144">
    <property type="entry name" value="GPCR_2_secretin_rcpt"/>
</dbReference>
<evidence type="ECO:0000259" key="17">
    <source>
        <dbReference type="PROSITE" id="PS50227"/>
    </source>
</evidence>
<evidence type="ECO:0000256" key="6">
    <source>
        <dbReference type="ARBA" id="ARBA00022729"/>
    </source>
</evidence>
<evidence type="ECO:0000256" key="1">
    <source>
        <dbReference type="ARBA" id="ARBA00004554"/>
    </source>
</evidence>
<feature type="chain" id="PRO_5044683305" description="Secretin receptor" evidence="16">
    <location>
        <begin position="38"/>
        <end position="412"/>
    </location>
</feature>
<feature type="transmembrane region" description="Helical" evidence="15">
    <location>
        <begin position="269"/>
        <end position="287"/>
    </location>
</feature>
<dbReference type="GO" id="GO:0015055">
    <property type="term" value="F:secretin receptor activity"/>
    <property type="evidence" value="ECO:0007669"/>
    <property type="project" value="UniProtKB-ARBA"/>
</dbReference>
<evidence type="ECO:0000256" key="7">
    <source>
        <dbReference type="ARBA" id="ARBA00022989"/>
    </source>
</evidence>
<evidence type="ECO:0000256" key="11">
    <source>
        <dbReference type="ARBA" id="ARBA00023170"/>
    </source>
</evidence>
<evidence type="ECO:0000313" key="20">
    <source>
        <dbReference type="Proteomes" id="UP000694726"/>
    </source>
</evidence>
<name>A0A8D0MAY1_PIG</name>
<evidence type="ECO:0000256" key="8">
    <source>
        <dbReference type="ARBA" id="ARBA00023040"/>
    </source>
</evidence>
<keyword evidence="4" id="KW-0597">Phosphoprotein</keyword>
<comment type="similarity">
    <text evidence="2">Belongs to the G-protein coupled receptor 2 family.</text>
</comment>
<dbReference type="Proteomes" id="UP000694726">
    <property type="component" value="Unplaced"/>
</dbReference>
<dbReference type="SUPFAM" id="SSF111418">
    <property type="entry name" value="Hormone receptor domain"/>
    <property type="match status" value="1"/>
</dbReference>
<accession>A0A8D0MAY1</accession>
<proteinExistence type="inferred from homology"/>
<evidence type="ECO:0000256" key="5">
    <source>
        <dbReference type="ARBA" id="ARBA00022692"/>
    </source>
</evidence>
<feature type="transmembrane region" description="Helical" evidence="15">
    <location>
        <begin position="381"/>
        <end position="402"/>
    </location>
</feature>
<dbReference type="CDD" id="cd15275">
    <property type="entry name" value="7tmB1_secretin"/>
    <property type="match status" value="1"/>
</dbReference>
<evidence type="ECO:0000256" key="16">
    <source>
        <dbReference type="SAM" id="SignalP"/>
    </source>
</evidence>
<evidence type="ECO:0000259" key="18">
    <source>
        <dbReference type="PROSITE" id="PS50261"/>
    </source>
</evidence>
<evidence type="ECO:0000256" key="15">
    <source>
        <dbReference type="SAM" id="Phobius"/>
    </source>
</evidence>
<keyword evidence="8" id="KW-0297">G-protein coupled receptor</keyword>
<keyword evidence="5 15" id="KW-0812">Transmembrane</keyword>
<protein>
    <recommendedName>
        <fullName evidence="14">Secretin receptor</fullName>
    </recommendedName>
</protein>
<dbReference type="Ensembl" id="ENSSSCT00025079133.1">
    <property type="protein sequence ID" value="ENSSSCP00025034360.1"/>
    <property type="gene ID" value="ENSSSCG00025057669.1"/>
</dbReference>
<feature type="domain" description="G-protein coupled receptors family 2 profile 2" evidence="18">
    <location>
        <begin position="153"/>
        <end position="403"/>
    </location>
</feature>
<dbReference type="InterPro" id="IPR001879">
    <property type="entry name" value="GPCR_2_extracellular_dom"/>
</dbReference>
<dbReference type="InterPro" id="IPR017981">
    <property type="entry name" value="GPCR_2-like_7TM"/>
</dbReference>
<evidence type="ECO:0000256" key="3">
    <source>
        <dbReference type="ARBA" id="ARBA00022475"/>
    </source>
</evidence>
<dbReference type="Pfam" id="PF02793">
    <property type="entry name" value="HRM"/>
    <property type="match status" value="1"/>
</dbReference>
<dbReference type="Proteomes" id="UP000694727">
    <property type="component" value="Unplaced"/>
</dbReference>
<dbReference type="PROSITE" id="PS00650">
    <property type="entry name" value="G_PROTEIN_RECEP_F2_2"/>
    <property type="match status" value="1"/>
</dbReference>
<dbReference type="PROSITE" id="PS50261">
    <property type="entry name" value="G_PROTEIN_RECEP_F2_4"/>
    <property type="match status" value="1"/>
</dbReference>
<evidence type="ECO:0000256" key="12">
    <source>
        <dbReference type="ARBA" id="ARBA00023180"/>
    </source>
</evidence>